<evidence type="ECO:0000313" key="11">
    <source>
        <dbReference type="Proteomes" id="UP000737171"/>
    </source>
</evidence>
<dbReference type="SUPFAM" id="SSF55874">
    <property type="entry name" value="ATPase domain of HSP90 chaperone/DNA topoisomerase II/histidine kinase"/>
    <property type="match status" value="1"/>
</dbReference>
<evidence type="ECO:0000256" key="8">
    <source>
        <dbReference type="ARBA" id="ARBA00023012"/>
    </source>
</evidence>
<dbReference type="PROSITE" id="PS50109">
    <property type="entry name" value="HIS_KIN"/>
    <property type="match status" value="1"/>
</dbReference>
<evidence type="ECO:0000256" key="7">
    <source>
        <dbReference type="ARBA" id="ARBA00022840"/>
    </source>
</evidence>
<name>A0ABX2EGN5_9BURK</name>
<comment type="catalytic activity">
    <reaction evidence="1">
        <text>ATP + protein L-histidine = ADP + protein N-phospho-L-histidine.</text>
        <dbReference type="EC" id="2.7.13.3"/>
    </reaction>
</comment>
<dbReference type="InterPro" id="IPR017055">
    <property type="entry name" value="Sig_transdc_His_kinase_DctB"/>
</dbReference>
<evidence type="ECO:0000256" key="4">
    <source>
        <dbReference type="ARBA" id="ARBA00022679"/>
    </source>
</evidence>
<organism evidence="10 11">
    <name type="scientific">Pseudaquabacterium terrae</name>
    <dbReference type="NCBI Taxonomy" id="2732868"/>
    <lineage>
        <taxon>Bacteria</taxon>
        <taxon>Pseudomonadati</taxon>
        <taxon>Pseudomonadota</taxon>
        <taxon>Betaproteobacteria</taxon>
        <taxon>Burkholderiales</taxon>
        <taxon>Sphaerotilaceae</taxon>
        <taxon>Pseudaquabacterium</taxon>
    </lineage>
</organism>
<evidence type="ECO:0000259" key="9">
    <source>
        <dbReference type="PROSITE" id="PS50109"/>
    </source>
</evidence>
<reference evidence="10 11" key="1">
    <citation type="submission" date="2020-05" db="EMBL/GenBank/DDBJ databases">
        <title>Aquincola sp. isolate from soil.</title>
        <authorList>
            <person name="Han J."/>
            <person name="Kim D.-U."/>
        </authorList>
    </citation>
    <scope>NUCLEOTIDE SEQUENCE [LARGE SCALE GENOMIC DNA]</scope>
    <source>
        <strain evidence="10 11">S2</strain>
    </source>
</reference>
<evidence type="ECO:0000256" key="3">
    <source>
        <dbReference type="ARBA" id="ARBA00022553"/>
    </source>
</evidence>
<keyword evidence="8" id="KW-0902">Two-component regulatory system</keyword>
<dbReference type="Gene3D" id="1.10.287.130">
    <property type="match status" value="1"/>
</dbReference>
<gene>
    <name evidence="10" type="ORF">HLB44_12550</name>
</gene>
<dbReference type="Proteomes" id="UP000737171">
    <property type="component" value="Unassembled WGS sequence"/>
</dbReference>
<dbReference type="EC" id="2.7.13.3" evidence="2"/>
<dbReference type="SUPFAM" id="SSF47384">
    <property type="entry name" value="Homodimeric domain of signal transducing histidine kinase"/>
    <property type="match status" value="1"/>
</dbReference>
<dbReference type="Gene3D" id="6.10.250.3020">
    <property type="match status" value="1"/>
</dbReference>
<dbReference type="EMBL" id="JABRWJ010000003">
    <property type="protein sequence ID" value="NRF67815.1"/>
    <property type="molecule type" value="Genomic_DNA"/>
</dbReference>
<dbReference type="PRINTS" id="PR00344">
    <property type="entry name" value="BCTRLSENSOR"/>
</dbReference>
<dbReference type="PIRSF" id="PIRSF036431">
    <property type="entry name" value="STHK_DctB"/>
    <property type="match status" value="1"/>
</dbReference>
<feature type="domain" description="Histidine kinase" evidence="9">
    <location>
        <begin position="388"/>
        <end position="599"/>
    </location>
</feature>
<evidence type="ECO:0000256" key="5">
    <source>
        <dbReference type="ARBA" id="ARBA00022741"/>
    </source>
</evidence>
<dbReference type="PANTHER" id="PTHR43065">
    <property type="entry name" value="SENSOR HISTIDINE KINASE"/>
    <property type="match status" value="1"/>
</dbReference>
<keyword evidence="6 10" id="KW-0418">Kinase</keyword>
<proteinExistence type="predicted"/>
<evidence type="ECO:0000313" key="10">
    <source>
        <dbReference type="EMBL" id="NRF67815.1"/>
    </source>
</evidence>
<evidence type="ECO:0000256" key="2">
    <source>
        <dbReference type="ARBA" id="ARBA00012438"/>
    </source>
</evidence>
<dbReference type="InterPro" id="IPR036890">
    <property type="entry name" value="HATPase_C_sf"/>
</dbReference>
<dbReference type="InterPro" id="IPR003594">
    <property type="entry name" value="HATPase_dom"/>
</dbReference>
<dbReference type="SMART" id="SM00388">
    <property type="entry name" value="HisKA"/>
    <property type="match status" value="1"/>
</dbReference>
<dbReference type="Gene3D" id="3.30.450.20">
    <property type="entry name" value="PAS domain"/>
    <property type="match status" value="2"/>
</dbReference>
<dbReference type="Gene3D" id="3.30.565.10">
    <property type="entry name" value="Histidine kinase-like ATPase, C-terminal domain"/>
    <property type="match status" value="1"/>
</dbReference>
<sequence>MSLMLAGGLAAFRWSEQAGYRALADAAVQQLELYSAGLDIEIARHESIPSIMALDEDLLALLGTPRNAELQGRVNKRLTNLNVRAGSLSLFVLDPAGRVLATSNWYEPDSTMGSDLSKTSLFTEAMQGGQSRSFIASSDRGAPEYHFVHVIRQQGLISGLAAVKTSLEAIESMWTALAAVSPSDRLLVVDENDVVIMSSVRAWKFKSANPLAPERSIGPFESSKYPTQAIEPLDIQPVRALEHGTQLVQLASADAESSTGLYVAQERAMPRSGWRLITLSDASGVRSQARGSAVGGAAVAGLAGVLVLYLRQRRRAIASQQSARLALQEANDALELRVEERTSELHRANEALVVEVAERRRTEEQLRAAQGDLIQAGKLSTLGQMSAGITHEINQPLTALRALSENTCQLLAIGRTADVERNLHTIAALTERIGRITAQLKSFAWKASVPADPIPVAATVSSALEMLRNRLEGTQVEVHVDVPKRAWVACDPYRLEQVLLNLMSNALDAMKQTPVKVLHVEGRIDGERIHLQVSDTGCGMSEAVMQRLFEPFFSTKSPGEGLGLGLVISSSIVREFGGVLRARTGTSGTVFEFDLTRVEVKDHA</sequence>
<dbReference type="Pfam" id="PF00512">
    <property type="entry name" value="HisKA"/>
    <property type="match status" value="1"/>
</dbReference>
<keyword evidence="4" id="KW-0808">Transferase</keyword>
<evidence type="ECO:0000256" key="1">
    <source>
        <dbReference type="ARBA" id="ARBA00000085"/>
    </source>
</evidence>
<dbReference type="Pfam" id="PF02518">
    <property type="entry name" value="HATPase_c"/>
    <property type="match status" value="1"/>
</dbReference>
<keyword evidence="5" id="KW-0547">Nucleotide-binding</keyword>
<dbReference type="InterPro" id="IPR004358">
    <property type="entry name" value="Sig_transdc_His_kin-like_C"/>
</dbReference>
<keyword evidence="3" id="KW-0597">Phosphoprotein</keyword>
<dbReference type="SMART" id="SM00387">
    <property type="entry name" value="HATPase_c"/>
    <property type="match status" value="1"/>
</dbReference>
<keyword evidence="7" id="KW-0067">ATP-binding</keyword>
<accession>A0ABX2EGN5</accession>
<comment type="caution">
    <text evidence="10">The sequence shown here is derived from an EMBL/GenBank/DDBJ whole genome shotgun (WGS) entry which is preliminary data.</text>
</comment>
<evidence type="ECO:0000256" key="6">
    <source>
        <dbReference type="ARBA" id="ARBA00022777"/>
    </source>
</evidence>
<dbReference type="InterPro" id="IPR036097">
    <property type="entry name" value="HisK_dim/P_sf"/>
</dbReference>
<protein>
    <recommendedName>
        <fullName evidence="2">histidine kinase</fullName>
        <ecNumber evidence="2">2.7.13.3</ecNumber>
    </recommendedName>
</protein>
<dbReference type="PANTHER" id="PTHR43065:SF46">
    <property type="entry name" value="C4-DICARBOXYLATE TRANSPORT SENSOR PROTEIN DCTB"/>
    <property type="match status" value="1"/>
</dbReference>
<dbReference type="CDD" id="cd00082">
    <property type="entry name" value="HisKA"/>
    <property type="match status" value="1"/>
</dbReference>
<dbReference type="GO" id="GO:0016301">
    <property type="term" value="F:kinase activity"/>
    <property type="evidence" value="ECO:0007669"/>
    <property type="project" value="UniProtKB-KW"/>
</dbReference>
<dbReference type="InterPro" id="IPR003661">
    <property type="entry name" value="HisK_dim/P_dom"/>
</dbReference>
<dbReference type="InterPro" id="IPR005467">
    <property type="entry name" value="His_kinase_dom"/>
</dbReference>
<keyword evidence="11" id="KW-1185">Reference proteome</keyword>